<evidence type="ECO:0000256" key="1">
    <source>
        <dbReference type="SAM" id="MobiDB-lite"/>
    </source>
</evidence>
<reference evidence="2 3" key="1">
    <citation type="journal article" date="2022" name="Allergy">
        <title>Genome assembly and annotation of Periplaneta americana reveal a comprehensive cockroach allergen profile.</title>
        <authorList>
            <person name="Wang L."/>
            <person name="Xiong Q."/>
            <person name="Saelim N."/>
            <person name="Wang L."/>
            <person name="Nong W."/>
            <person name="Wan A.T."/>
            <person name="Shi M."/>
            <person name="Liu X."/>
            <person name="Cao Q."/>
            <person name="Hui J.H.L."/>
            <person name="Sookrung N."/>
            <person name="Leung T.F."/>
            <person name="Tungtrongchitr A."/>
            <person name="Tsui S.K.W."/>
        </authorList>
    </citation>
    <scope>NUCLEOTIDE SEQUENCE [LARGE SCALE GENOMIC DNA]</scope>
    <source>
        <strain evidence="2">PWHHKU_190912</strain>
    </source>
</reference>
<protein>
    <submittedName>
        <fullName evidence="2">Uncharacterized protein</fullName>
    </submittedName>
</protein>
<sequence>MKTRQKLILQFSAKQNFSCLTRRNSQTRKDFEQQLLLKVISIHYKYFSRFDPPSNVKNKNFVAYQLLRMAMSILNGSLRSYKSGIRRFIADLTLLIHIHTPSSFHIERLMPAHDDKEKCVCFDITALSTACHAAISCSYHRIPVVEGDSKRCFWFLIVDPKERNIICSFYKSSIVTTTKINGIIVTSACCYRQNHGGTEDIRRDAVVRSEATVNSRATDEYGPTVVTDEDGQDGRIHYQQDGTPSHYRSEVRELLHRRFPVR</sequence>
<evidence type="ECO:0000313" key="3">
    <source>
        <dbReference type="Proteomes" id="UP001148838"/>
    </source>
</evidence>
<dbReference type="Proteomes" id="UP001148838">
    <property type="component" value="Unassembled WGS sequence"/>
</dbReference>
<name>A0ABQ8SFD2_PERAM</name>
<proteinExistence type="predicted"/>
<feature type="region of interest" description="Disordered" evidence="1">
    <location>
        <begin position="221"/>
        <end position="243"/>
    </location>
</feature>
<accession>A0ABQ8SFD2</accession>
<gene>
    <name evidence="2" type="ORF">ANN_21116</name>
</gene>
<dbReference type="EMBL" id="JAJSOF020000029">
    <property type="protein sequence ID" value="KAJ4432496.1"/>
    <property type="molecule type" value="Genomic_DNA"/>
</dbReference>
<comment type="caution">
    <text evidence="2">The sequence shown here is derived from an EMBL/GenBank/DDBJ whole genome shotgun (WGS) entry which is preliminary data.</text>
</comment>
<evidence type="ECO:0000313" key="2">
    <source>
        <dbReference type="EMBL" id="KAJ4432496.1"/>
    </source>
</evidence>
<keyword evidence="3" id="KW-1185">Reference proteome</keyword>
<organism evidence="2 3">
    <name type="scientific">Periplaneta americana</name>
    <name type="common">American cockroach</name>
    <name type="synonym">Blatta americana</name>
    <dbReference type="NCBI Taxonomy" id="6978"/>
    <lineage>
        <taxon>Eukaryota</taxon>
        <taxon>Metazoa</taxon>
        <taxon>Ecdysozoa</taxon>
        <taxon>Arthropoda</taxon>
        <taxon>Hexapoda</taxon>
        <taxon>Insecta</taxon>
        <taxon>Pterygota</taxon>
        <taxon>Neoptera</taxon>
        <taxon>Polyneoptera</taxon>
        <taxon>Dictyoptera</taxon>
        <taxon>Blattodea</taxon>
        <taxon>Blattoidea</taxon>
        <taxon>Blattidae</taxon>
        <taxon>Blattinae</taxon>
        <taxon>Periplaneta</taxon>
    </lineage>
</organism>